<keyword evidence="1" id="KW-0378">Hydrolase</keyword>
<protein>
    <submittedName>
        <fullName evidence="3">Haloalkane dehalogenase</fullName>
    </submittedName>
</protein>
<dbReference type="EMBL" id="JACOFX010000002">
    <property type="protein sequence ID" value="MBC3907327.1"/>
    <property type="molecule type" value="Genomic_DNA"/>
</dbReference>
<dbReference type="InterPro" id="IPR000639">
    <property type="entry name" value="Epox_hydrolase-like"/>
</dbReference>
<feature type="domain" description="AB hydrolase-1" evidence="2">
    <location>
        <begin position="50"/>
        <end position="288"/>
    </location>
</feature>
<organism evidence="3 4">
    <name type="scientific">Undibacterium umbellatum</name>
    <dbReference type="NCBI Taxonomy" id="2762300"/>
    <lineage>
        <taxon>Bacteria</taxon>
        <taxon>Pseudomonadati</taxon>
        <taxon>Pseudomonadota</taxon>
        <taxon>Betaproteobacteria</taxon>
        <taxon>Burkholderiales</taxon>
        <taxon>Oxalobacteraceae</taxon>
        <taxon>Undibacterium</taxon>
    </lineage>
</organism>
<dbReference type="PRINTS" id="PR00412">
    <property type="entry name" value="EPOXHYDRLASE"/>
</dbReference>
<evidence type="ECO:0000313" key="4">
    <source>
        <dbReference type="Proteomes" id="UP000646911"/>
    </source>
</evidence>
<dbReference type="InterPro" id="IPR000073">
    <property type="entry name" value="AB_hydrolase_1"/>
</dbReference>
<accession>A0ABR6Z6C1</accession>
<dbReference type="InterPro" id="IPR029058">
    <property type="entry name" value="AB_hydrolase_fold"/>
</dbReference>
<evidence type="ECO:0000256" key="1">
    <source>
        <dbReference type="ARBA" id="ARBA00022801"/>
    </source>
</evidence>
<dbReference type="Proteomes" id="UP000646911">
    <property type="component" value="Unassembled WGS sequence"/>
</dbReference>
<dbReference type="Pfam" id="PF00561">
    <property type="entry name" value="Abhydrolase_1"/>
    <property type="match status" value="1"/>
</dbReference>
<reference evidence="3 4" key="1">
    <citation type="submission" date="2020-08" db="EMBL/GenBank/DDBJ databases">
        <title>Novel species isolated from subtropical streams in China.</title>
        <authorList>
            <person name="Lu H."/>
        </authorList>
    </citation>
    <scope>NUCLEOTIDE SEQUENCE [LARGE SCALE GENOMIC DNA]</scope>
    <source>
        <strain evidence="3 4">NL8W</strain>
    </source>
</reference>
<dbReference type="NCBIfam" id="NF002043">
    <property type="entry name" value="PRK00870.1"/>
    <property type="match status" value="1"/>
</dbReference>
<sequence>MSALPVVEKFLRTPEHRFAHIPDFPYQPHYSEIGGLRIACIDEGPRNATPILLMHGEPTWSYLYRKMIPVLLAAGFRVIAPDLVGFGRSDKPASRKDYSYLNHVSWMKAWLVANDLRGLTLFCQDWGSLIGLRMAAEEPERFERIVLANGALPTGTMAVPKAFKIWRAFSRYSPWFPIGRIVKSGCVHGLSKAEIAAYDAPFPGRSYRIAARLFPGFVPTTPDDPERQRNEHAWEVFKRWDKPFLTLFSNRDPVTRGGYKAWQELVPGAQGQPHAITRNAGHFLQEDKGEEVAAAIVRFVRETGGGTHDAATVAHASPPTL</sequence>
<dbReference type="PANTHER" id="PTHR42977:SF3">
    <property type="entry name" value="AB HYDROLASE-1 DOMAIN-CONTAINING PROTEIN"/>
    <property type="match status" value="1"/>
</dbReference>
<name>A0ABR6Z6C1_9BURK</name>
<comment type="caution">
    <text evidence="3">The sequence shown here is derived from an EMBL/GenBank/DDBJ whole genome shotgun (WGS) entry which is preliminary data.</text>
</comment>
<gene>
    <name evidence="3" type="ORF">H8L47_07110</name>
</gene>
<dbReference type="PRINTS" id="PR00111">
    <property type="entry name" value="ABHYDROLASE"/>
</dbReference>
<dbReference type="Gene3D" id="3.40.50.1820">
    <property type="entry name" value="alpha/beta hydrolase"/>
    <property type="match status" value="1"/>
</dbReference>
<evidence type="ECO:0000259" key="2">
    <source>
        <dbReference type="Pfam" id="PF00561"/>
    </source>
</evidence>
<evidence type="ECO:0000313" key="3">
    <source>
        <dbReference type="EMBL" id="MBC3907327.1"/>
    </source>
</evidence>
<dbReference type="RefSeq" id="WP_186952736.1">
    <property type="nucleotide sequence ID" value="NZ_JACOFX010000002.1"/>
</dbReference>
<dbReference type="InterPro" id="IPR051340">
    <property type="entry name" value="Haloalkane_dehalogenase"/>
</dbReference>
<keyword evidence="4" id="KW-1185">Reference proteome</keyword>
<dbReference type="PANTHER" id="PTHR42977">
    <property type="entry name" value="HYDROLASE-RELATED"/>
    <property type="match status" value="1"/>
</dbReference>
<dbReference type="SUPFAM" id="SSF53474">
    <property type="entry name" value="alpha/beta-Hydrolases"/>
    <property type="match status" value="1"/>
</dbReference>
<proteinExistence type="predicted"/>